<dbReference type="InterPro" id="IPR013324">
    <property type="entry name" value="RNA_pol_sigma_r3/r4-like"/>
</dbReference>
<dbReference type="Pfam" id="PF08281">
    <property type="entry name" value="Sigma70_r4_2"/>
    <property type="match status" value="1"/>
</dbReference>
<name>A0ABX1RGA9_9PSEU</name>
<evidence type="ECO:0000256" key="4">
    <source>
        <dbReference type="ARBA" id="ARBA00023125"/>
    </source>
</evidence>
<evidence type="ECO:0000259" key="7">
    <source>
        <dbReference type="Pfam" id="PF04542"/>
    </source>
</evidence>
<dbReference type="Gene3D" id="1.10.1740.10">
    <property type="match status" value="1"/>
</dbReference>
<keyword evidence="2 6" id="KW-0805">Transcription regulation</keyword>
<evidence type="ECO:0000256" key="1">
    <source>
        <dbReference type="ARBA" id="ARBA00010641"/>
    </source>
</evidence>
<keyword evidence="4 6" id="KW-0238">DNA-binding</keyword>
<dbReference type="NCBIfam" id="TIGR02937">
    <property type="entry name" value="sigma70-ECF"/>
    <property type="match status" value="1"/>
</dbReference>
<dbReference type="Proteomes" id="UP001296706">
    <property type="component" value="Unassembled WGS sequence"/>
</dbReference>
<keyword evidence="10" id="KW-1185">Reference proteome</keyword>
<dbReference type="InterPro" id="IPR014284">
    <property type="entry name" value="RNA_pol_sigma-70_dom"/>
</dbReference>
<dbReference type="EMBL" id="JAAXKY010000037">
    <property type="protein sequence ID" value="NMH78140.1"/>
    <property type="molecule type" value="Genomic_DNA"/>
</dbReference>
<keyword evidence="5 6" id="KW-0804">Transcription</keyword>
<dbReference type="SUPFAM" id="SSF88946">
    <property type="entry name" value="Sigma2 domain of RNA polymerase sigma factors"/>
    <property type="match status" value="1"/>
</dbReference>
<dbReference type="InterPro" id="IPR013325">
    <property type="entry name" value="RNA_pol_sigma_r2"/>
</dbReference>
<dbReference type="RefSeq" id="WP_169396215.1">
    <property type="nucleotide sequence ID" value="NZ_BAAAJH010000001.1"/>
</dbReference>
<evidence type="ECO:0000313" key="9">
    <source>
        <dbReference type="EMBL" id="NMH78140.1"/>
    </source>
</evidence>
<protein>
    <recommendedName>
        <fullName evidence="6">RNA polymerase sigma factor</fullName>
    </recommendedName>
</protein>
<dbReference type="SUPFAM" id="SSF88659">
    <property type="entry name" value="Sigma3 and sigma4 domains of RNA polymerase sigma factors"/>
    <property type="match status" value="1"/>
</dbReference>
<dbReference type="Pfam" id="PF04542">
    <property type="entry name" value="Sigma70_r2"/>
    <property type="match status" value="1"/>
</dbReference>
<dbReference type="PANTHER" id="PTHR43133">
    <property type="entry name" value="RNA POLYMERASE ECF-TYPE SIGMA FACTO"/>
    <property type="match status" value="1"/>
</dbReference>
<keyword evidence="3 6" id="KW-0731">Sigma factor</keyword>
<evidence type="ECO:0000256" key="6">
    <source>
        <dbReference type="RuleBase" id="RU000716"/>
    </source>
</evidence>
<dbReference type="CDD" id="cd06171">
    <property type="entry name" value="Sigma70_r4"/>
    <property type="match status" value="1"/>
</dbReference>
<proteinExistence type="inferred from homology"/>
<evidence type="ECO:0000256" key="2">
    <source>
        <dbReference type="ARBA" id="ARBA00023015"/>
    </source>
</evidence>
<accession>A0ABX1RGA9</accession>
<dbReference type="InterPro" id="IPR036388">
    <property type="entry name" value="WH-like_DNA-bd_sf"/>
</dbReference>
<dbReference type="Gene3D" id="1.10.10.10">
    <property type="entry name" value="Winged helix-like DNA-binding domain superfamily/Winged helix DNA-binding domain"/>
    <property type="match status" value="1"/>
</dbReference>
<comment type="caution">
    <text evidence="9">The sequence shown here is derived from an EMBL/GenBank/DDBJ whole genome shotgun (WGS) entry which is preliminary data.</text>
</comment>
<dbReference type="InterPro" id="IPR000838">
    <property type="entry name" value="RNA_pol_sigma70_ECF_CS"/>
</dbReference>
<evidence type="ECO:0000256" key="3">
    <source>
        <dbReference type="ARBA" id="ARBA00023082"/>
    </source>
</evidence>
<organism evidence="9 10">
    <name type="scientific">Pseudonocardia xinjiangensis</name>
    <dbReference type="NCBI Taxonomy" id="75289"/>
    <lineage>
        <taxon>Bacteria</taxon>
        <taxon>Bacillati</taxon>
        <taxon>Actinomycetota</taxon>
        <taxon>Actinomycetes</taxon>
        <taxon>Pseudonocardiales</taxon>
        <taxon>Pseudonocardiaceae</taxon>
        <taxon>Pseudonocardia</taxon>
    </lineage>
</organism>
<evidence type="ECO:0000256" key="5">
    <source>
        <dbReference type="ARBA" id="ARBA00023163"/>
    </source>
</evidence>
<evidence type="ECO:0000259" key="8">
    <source>
        <dbReference type="Pfam" id="PF08281"/>
    </source>
</evidence>
<feature type="domain" description="RNA polymerase sigma-70 region 2" evidence="7">
    <location>
        <begin position="24"/>
        <end position="90"/>
    </location>
</feature>
<dbReference type="InterPro" id="IPR039425">
    <property type="entry name" value="RNA_pol_sigma-70-like"/>
</dbReference>
<dbReference type="PANTHER" id="PTHR43133:SF52">
    <property type="entry name" value="ECF RNA POLYMERASE SIGMA FACTOR SIGL"/>
    <property type="match status" value="1"/>
</dbReference>
<dbReference type="InterPro" id="IPR007627">
    <property type="entry name" value="RNA_pol_sigma70_r2"/>
</dbReference>
<feature type="domain" description="RNA polymerase sigma factor 70 region 4 type 2" evidence="8">
    <location>
        <begin position="121"/>
        <end position="171"/>
    </location>
</feature>
<reference evidence="9 10" key="1">
    <citation type="submission" date="2020-04" db="EMBL/GenBank/DDBJ databases">
        <authorList>
            <person name="Klaysubun C."/>
            <person name="Duangmal K."/>
            <person name="Lipun K."/>
        </authorList>
    </citation>
    <scope>NUCLEOTIDE SEQUENCE [LARGE SCALE GENOMIC DNA]</scope>
    <source>
        <strain evidence="9 10">JCM 11839</strain>
    </source>
</reference>
<evidence type="ECO:0000313" key="10">
    <source>
        <dbReference type="Proteomes" id="UP001296706"/>
    </source>
</evidence>
<dbReference type="InterPro" id="IPR013249">
    <property type="entry name" value="RNA_pol_sigma70_r4_t2"/>
</dbReference>
<dbReference type="PROSITE" id="PS01063">
    <property type="entry name" value="SIGMA70_ECF"/>
    <property type="match status" value="1"/>
</dbReference>
<gene>
    <name evidence="9" type="ORF">HF577_13730</name>
</gene>
<comment type="similarity">
    <text evidence="1 6">Belongs to the sigma-70 factor family. ECF subfamily.</text>
</comment>
<sequence>MSRDQDPAQPVLGPKEADVFARALYDCVAGPLFTFVLRLTRDHALAEDVVQETLVRAWRRADRIDLGPDNLRAWLFTVARNIVTDTWRAYASRPVLTSNDHVLQAIPADDEIEQILQRWVLLDALNRLTSKHRDVLVAIYYQDSSIAETARRLGVPPGTVKSRTHHALRALRLVLQDAKVA</sequence>